<proteinExistence type="predicted"/>
<keyword evidence="4" id="KW-1185">Reference proteome</keyword>
<dbReference type="PROSITE" id="PS50011">
    <property type="entry name" value="PROTEIN_KINASE_DOM"/>
    <property type="match status" value="1"/>
</dbReference>
<sequence>MAQSDLPPQEPLTAADNNTRQSLWRRMFGQNGAGGDCDLSRTDTVMEPQELEDDQRPGLIRRVSRKVVPGLPRAQTFKRQQSELRTKLEPVQPTPAERRAVSVDRRLHSSQLGSQCQSEPRASAPDFAHDDTLTGHPFVPSLPTSPNRGDFRRSLDDVQAAVGVVNDDHHMHDTASIADAASMTTSQYDTMIHEELETKWILNLSMHFRDKSKREKFFVTYRERATLWRRVTISLDYRNAPDNSLEIDLLHTKFQRDKSAKIYEAIRESLVDIQFYDSVTNLKLQTTDGRLHVHVVEDVNEVIHYPTVRMIEHLRCRRVKERDIDFDSHMSGFVYKVRVNGETLIKKEIPGPDTVDEFLYEINALSRLRYSHNVIQFYGVIVDDKDEYVKGLLISYAEQGALIDVIFDNDHTLPWTTREKWARQIVEGLSDIHEAGFVQGDFTLSNIVIDHDDNAKIIDINRRGCPVGWEPPEATPLIDSNQRISMYIGVKSDLYQLGMVLWALALQEDEPESHGRPLVLGPEVDVPHWYRTVVETCLAEDPRLRAQAVNLLGLFPDPEDSNGDLDQLDPPSISVDDGTSIQEYFVDGYRTNGGPKIRTVQRPNDWSYVSFGHTYVDPPSGMSNEPYYFPTRGRSPPSPGPSNRDSREGPRYNPRAVPAWKDYRYNSADAQSISDIPPTQTERSEPETSETPKMSRESVPPNPTAEQSLRGPSRERVNQSKAVATEAEGQGPPAETPGESTPTAVKPPEGGPLQSADATQDADVVKIAEVEGSAAEPAEGQAQHPQQEPIPLGRDADIVTDLQEVAVEDREPHAVKDGEHIEEEQAAPEKPLFHEAGTTEPAVQNNRLGENMASSLAGAGAQNQENESASGEIVSEDEEAKQDSGDQHVSSESAAGITTERAQVEPTASPRPPSNHSSTSFVLHEVPDDLRGCGSAYDASNEEAIRKNGVIDEDDMGVSTGTTVNV</sequence>
<feature type="domain" description="Protein kinase" evidence="2">
    <location>
        <begin position="320"/>
        <end position="560"/>
    </location>
</feature>
<feature type="compositionally biased region" description="Basic and acidic residues" evidence="1">
    <location>
        <begin position="809"/>
        <end position="819"/>
    </location>
</feature>
<dbReference type="PANTHER" id="PTHR48007:SF4">
    <property type="entry name" value="LEUCINE-RICH REPEAT RECEPTOR-LIKE PROTEIN KINASE PXC1"/>
    <property type="match status" value="1"/>
</dbReference>
<evidence type="ECO:0000256" key="1">
    <source>
        <dbReference type="SAM" id="MobiDB-lite"/>
    </source>
</evidence>
<dbReference type="InterPro" id="IPR046959">
    <property type="entry name" value="PRK1-6/SRF4-like"/>
</dbReference>
<name>A0AA38RGQ8_9PEZI</name>
<dbReference type="Proteomes" id="UP001174694">
    <property type="component" value="Unassembled WGS sequence"/>
</dbReference>
<dbReference type="CDD" id="cd00180">
    <property type="entry name" value="PKc"/>
    <property type="match status" value="1"/>
</dbReference>
<dbReference type="Pfam" id="PF00069">
    <property type="entry name" value="Pkinase"/>
    <property type="match status" value="1"/>
</dbReference>
<dbReference type="Gene3D" id="1.10.510.10">
    <property type="entry name" value="Transferase(Phosphotransferase) domain 1"/>
    <property type="match status" value="1"/>
</dbReference>
<keyword evidence="3" id="KW-0808">Transferase</keyword>
<dbReference type="InterPro" id="IPR000719">
    <property type="entry name" value="Prot_kinase_dom"/>
</dbReference>
<gene>
    <name evidence="3" type="ORF">NKR23_g11704</name>
</gene>
<reference evidence="3" key="1">
    <citation type="submission" date="2022-07" db="EMBL/GenBank/DDBJ databases">
        <title>Fungi with potential for degradation of polypropylene.</title>
        <authorList>
            <person name="Gostincar C."/>
        </authorList>
    </citation>
    <scope>NUCLEOTIDE SEQUENCE</scope>
    <source>
        <strain evidence="3">EXF-13308</strain>
    </source>
</reference>
<dbReference type="InterPro" id="IPR011009">
    <property type="entry name" value="Kinase-like_dom_sf"/>
</dbReference>
<comment type="caution">
    <text evidence="3">The sequence shown here is derived from an EMBL/GenBank/DDBJ whole genome shotgun (WGS) entry which is preliminary data.</text>
</comment>
<dbReference type="GO" id="GO:0005524">
    <property type="term" value="F:ATP binding"/>
    <property type="evidence" value="ECO:0007669"/>
    <property type="project" value="InterPro"/>
</dbReference>
<keyword evidence="3" id="KW-0418">Kinase</keyword>
<feature type="region of interest" description="Disordered" evidence="1">
    <location>
        <begin position="809"/>
        <end position="924"/>
    </location>
</feature>
<dbReference type="PANTHER" id="PTHR48007">
    <property type="entry name" value="LEUCINE-RICH REPEAT RECEPTOR-LIKE PROTEIN KINASE PXC1"/>
    <property type="match status" value="1"/>
</dbReference>
<dbReference type="AlphaFoldDB" id="A0AA38RGQ8"/>
<feature type="compositionally biased region" description="Polar residues" evidence="1">
    <location>
        <begin position="841"/>
        <end position="854"/>
    </location>
</feature>
<feature type="region of interest" description="Disordered" evidence="1">
    <location>
        <begin position="557"/>
        <end position="577"/>
    </location>
</feature>
<feature type="region of interest" description="Disordered" evidence="1">
    <location>
        <begin position="1"/>
        <end position="54"/>
    </location>
</feature>
<evidence type="ECO:0000313" key="4">
    <source>
        <dbReference type="Proteomes" id="UP001174694"/>
    </source>
</evidence>
<feature type="region of interest" description="Disordered" evidence="1">
    <location>
        <begin position="614"/>
        <end position="797"/>
    </location>
</feature>
<dbReference type="SUPFAM" id="SSF56112">
    <property type="entry name" value="Protein kinase-like (PK-like)"/>
    <property type="match status" value="1"/>
</dbReference>
<feature type="compositionally biased region" description="Acidic residues" evidence="1">
    <location>
        <begin position="557"/>
        <end position="567"/>
    </location>
</feature>
<accession>A0AA38RGQ8</accession>
<protein>
    <submittedName>
        <fullName evidence="3">Activated CDC42 kinase 1</fullName>
    </submittedName>
</protein>
<organism evidence="3 4">
    <name type="scientific">Pleurostoma richardsiae</name>
    <dbReference type="NCBI Taxonomy" id="41990"/>
    <lineage>
        <taxon>Eukaryota</taxon>
        <taxon>Fungi</taxon>
        <taxon>Dikarya</taxon>
        <taxon>Ascomycota</taxon>
        <taxon>Pezizomycotina</taxon>
        <taxon>Sordariomycetes</taxon>
        <taxon>Sordariomycetidae</taxon>
        <taxon>Calosphaeriales</taxon>
        <taxon>Pleurostomataceae</taxon>
        <taxon>Pleurostoma</taxon>
    </lineage>
</organism>
<evidence type="ECO:0000259" key="2">
    <source>
        <dbReference type="PROSITE" id="PS50011"/>
    </source>
</evidence>
<dbReference type="EMBL" id="JANBVO010000067">
    <property type="protein sequence ID" value="KAJ9131551.1"/>
    <property type="molecule type" value="Genomic_DNA"/>
</dbReference>
<dbReference type="GO" id="GO:0004672">
    <property type="term" value="F:protein kinase activity"/>
    <property type="evidence" value="ECO:0007669"/>
    <property type="project" value="InterPro"/>
</dbReference>
<evidence type="ECO:0000313" key="3">
    <source>
        <dbReference type="EMBL" id="KAJ9131551.1"/>
    </source>
</evidence>